<dbReference type="GO" id="GO:0005886">
    <property type="term" value="C:plasma membrane"/>
    <property type="evidence" value="ECO:0007669"/>
    <property type="project" value="TreeGrafter"/>
</dbReference>
<protein>
    <recommendedName>
        <fullName evidence="3">CusA/CzcA family heavy metal efflux RND transporter</fullName>
    </recommendedName>
</protein>
<dbReference type="InterPro" id="IPR001036">
    <property type="entry name" value="Acrflvin-R"/>
</dbReference>
<dbReference type="Pfam" id="PF00873">
    <property type="entry name" value="ACR_tran"/>
    <property type="match status" value="1"/>
</dbReference>
<dbReference type="Gene3D" id="1.20.1640.10">
    <property type="entry name" value="Multidrug efflux transporter AcrB transmembrane domain"/>
    <property type="match status" value="1"/>
</dbReference>
<feature type="transmembrane region" description="Helical" evidence="1">
    <location>
        <begin position="14"/>
        <end position="31"/>
    </location>
</feature>
<name>A0A382VWS7_9ZZZZ</name>
<keyword evidence="1" id="KW-0812">Transmembrane</keyword>
<feature type="non-terminal residue" evidence="2">
    <location>
        <position position="160"/>
    </location>
</feature>
<proteinExistence type="predicted"/>
<reference evidence="2" key="1">
    <citation type="submission" date="2018-05" db="EMBL/GenBank/DDBJ databases">
        <authorList>
            <person name="Lanie J.A."/>
            <person name="Ng W.-L."/>
            <person name="Kazmierczak K.M."/>
            <person name="Andrzejewski T.M."/>
            <person name="Davidsen T.M."/>
            <person name="Wayne K.J."/>
            <person name="Tettelin H."/>
            <person name="Glass J.I."/>
            <person name="Rusch D."/>
            <person name="Podicherti R."/>
            <person name="Tsui H.-C.T."/>
            <person name="Winkler M.E."/>
        </authorList>
    </citation>
    <scope>NUCLEOTIDE SEQUENCE</scope>
</reference>
<keyword evidence="1" id="KW-0472">Membrane</keyword>
<dbReference type="Gene3D" id="3.30.70.1430">
    <property type="entry name" value="Multidrug efflux transporter AcrB pore domain"/>
    <property type="match status" value="1"/>
</dbReference>
<organism evidence="2">
    <name type="scientific">marine metagenome</name>
    <dbReference type="NCBI Taxonomy" id="408172"/>
    <lineage>
        <taxon>unclassified sequences</taxon>
        <taxon>metagenomes</taxon>
        <taxon>ecological metagenomes</taxon>
    </lineage>
</organism>
<dbReference type="EMBL" id="UINC01155291">
    <property type="protein sequence ID" value="SVD51056.1"/>
    <property type="molecule type" value="Genomic_DNA"/>
</dbReference>
<keyword evidence="1" id="KW-1133">Transmembrane helix</keyword>
<dbReference type="Gene3D" id="3.30.70.1320">
    <property type="entry name" value="Multidrug efflux transporter AcrB pore domain like"/>
    <property type="match status" value="1"/>
</dbReference>
<evidence type="ECO:0000256" key="1">
    <source>
        <dbReference type="SAM" id="Phobius"/>
    </source>
</evidence>
<accession>A0A382VWS7</accession>
<gene>
    <name evidence="2" type="ORF">METZ01_LOCUS403910</name>
</gene>
<dbReference type="GO" id="GO:0042910">
    <property type="term" value="F:xenobiotic transmembrane transporter activity"/>
    <property type="evidence" value="ECO:0007669"/>
    <property type="project" value="TreeGrafter"/>
</dbReference>
<dbReference type="PANTHER" id="PTHR32063:SF24">
    <property type="entry name" value="CATION EFFLUX SYSTEM (ACRB_ACRD_ACRF FAMILY)"/>
    <property type="match status" value="1"/>
</dbReference>
<evidence type="ECO:0000313" key="2">
    <source>
        <dbReference type="EMBL" id="SVD51056.1"/>
    </source>
</evidence>
<dbReference type="AlphaFoldDB" id="A0A382VWS7"/>
<evidence type="ECO:0008006" key="3">
    <source>
        <dbReference type="Google" id="ProtNLM"/>
    </source>
</evidence>
<dbReference type="PANTHER" id="PTHR32063">
    <property type="match status" value="1"/>
</dbReference>
<dbReference type="SUPFAM" id="SSF82693">
    <property type="entry name" value="Multidrug efflux transporter AcrB pore domain, PN1, PN2, PC1 and PC2 subdomains"/>
    <property type="match status" value="1"/>
</dbReference>
<sequence length="160" mass="17652">MIDNIIRLSVERRFLFLVLALILIGIGVWSYQRLPIDAVPDITNVQVQINTKAPGYSPLEAEQRITFPVETALYGLPNLSYTRSISRYGLSQITVIFEEGTDIFFARNLIDERLANLKSVLPDGLEPEMGPIATGLGEIFVYTLEGKDGATLPDGSPVTP</sequence>